<gene>
    <name evidence="2" type="primary">lexA_4</name>
    <name evidence="2" type="ORF">Mhypo_03276</name>
</gene>
<dbReference type="SUPFAM" id="SSF47413">
    <property type="entry name" value="lambda repressor-like DNA-binding domains"/>
    <property type="match status" value="1"/>
</dbReference>
<keyword evidence="3" id="KW-1185">Reference proteome</keyword>
<dbReference type="Gene3D" id="1.10.260.40">
    <property type="entry name" value="lambda repressor-like DNA-binding domains"/>
    <property type="match status" value="1"/>
</dbReference>
<reference evidence="2 3" key="1">
    <citation type="submission" date="2018-08" db="EMBL/GenBank/DDBJ databases">
        <title>Meiothermus hypogaeus DSM 23238 genome sequencing project.</title>
        <authorList>
            <person name="Da Costa M.S."/>
            <person name="Albuquerque L."/>
            <person name="Raposo P."/>
            <person name="Froufe H.J.C."/>
            <person name="Barroso C.S."/>
            <person name="Egas C."/>
        </authorList>
    </citation>
    <scope>NUCLEOTIDE SEQUENCE [LARGE SCALE GENOMIC DNA]</scope>
    <source>
        <strain evidence="2 3">DSM 23238</strain>
    </source>
</reference>
<dbReference type="EC" id="3.4.21.88" evidence="2"/>
<dbReference type="Proteomes" id="UP000265443">
    <property type="component" value="Unassembled WGS sequence"/>
</dbReference>
<dbReference type="InterPro" id="IPR001387">
    <property type="entry name" value="Cro/C1-type_HTH"/>
</dbReference>
<dbReference type="CDD" id="cd00093">
    <property type="entry name" value="HTH_XRE"/>
    <property type="match status" value="1"/>
</dbReference>
<name>A0ABX9MI68_9DEIN</name>
<dbReference type="GO" id="GO:0004252">
    <property type="term" value="F:serine-type endopeptidase activity"/>
    <property type="evidence" value="ECO:0007669"/>
    <property type="project" value="UniProtKB-EC"/>
</dbReference>
<dbReference type="InterPro" id="IPR039418">
    <property type="entry name" value="LexA-like"/>
</dbReference>
<evidence type="ECO:0000259" key="1">
    <source>
        <dbReference type="Pfam" id="PF00717"/>
    </source>
</evidence>
<dbReference type="InterPro" id="IPR010982">
    <property type="entry name" value="Lambda_DNA-bd_dom_sf"/>
</dbReference>
<comment type="caution">
    <text evidence="2">The sequence shown here is derived from an EMBL/GenBank/DDBJ whole genome shotgun (WGS) entry which is preliminary data.</text>
</comment>
<proteinExistence type="predicted"/>
<sequence>MSVIYPLLMPGQVVARPDWANALRVRREDLGIKQSDFPELTDDLISQGTVSDIERGKVNPLKLEARRLFAYIKALKWTPEDFFKATNLNPQYITEVSRTTGYRRDAFPINTRLMPVLGVAAGGKPYEYPVPNNLWRAGGAVFMVEGSSMDDGTDRAICEGDMVLVDTSITSVQPGKLYVLEILGDGYTIKQARKLNGEWVWLPFNPEHPALHPKEVRIVGQVYKVLRAGDV</sequence>
<dbReference type="Gene3D" id="2.10.109.10">
    <property type="entry name" value="Umud Fragment, subunit A"/>
    <property type="match status" value="1"/>
</dbReference>
<protein>
    <submittedName>
        <fullName evidence="2">LexA repressor</fullName>
        <ecNumber evidence="2">3.4.21.88</ecNumber>
    </submittedName>
</protein>
<evidence type="ECO:0000313" key="3">
    <source>
        <dbReference type="Proteomes" id="UP000265443"/>
    </source>
</evidence>
<dbReference type="CDD" id="cd06529">
    <property type="entry name" value="S24_LexA-like"/>
    <property type="match status" value="1"/>
</dbReference>
<evidence type="ECO:0000313" key="2">
    <source>
        <dbReference type="EMBL" id="RIH74599.1"/>
    </source>
</evidence>
<dbReference type="InterPro" id="IPR015927">
    <property type="entry name" value="Peptidase_S24_S26A/B/C"/>
</dbReference>
<keyword evidence="2" id="KW-0378">Hydrolase</keyword>
<dbReference type="Pfam" id="PF00717">
    <property type="entry name" value="Peptidase_S24"/>
    <property type="match status" value="1"/>
</dbReference>
<dbReference type="SUPFAM" id="SSF51306">
    <property type="entry name" value="LexA/Signal peptidase"/>
    <property type="match status" value="1"/>
</dbReference>
<accession>A0ABX9MI68</accession>
<dbReference type="EMBL" id="QWKY01000113">
    <property type="protein sequence ID" value="RIH74599.1"/>
    <property type="molecule type" value="Genomic_DNA"/>
</dbReference>
<organism evidence="2 3">
    <name type="scientific">Meiothermus hypogaeus</name>
    <dbReference type="NCBI Taxonomy" id="884155"/>
    <lineage>
        <taxon>Bacteria</taxon>
        <taxon>Thermotogati</taxon>
        <taxon>Deinococcota</taxon>
        <taxon>Deinococci</taxon>
        <taxon>Thermales</taxon>
        <taxon>Thermaceae</taxon>
        <taxon>Meiothermus</taxon>
    </lineage>
</organism>
<dbReference type="InterPro" id="IPR036286">
    <property type="entry name" value="LexA/Signal_pep-like_sf"/>
</dbReference>
<feature type="domain" description="Peptidase S24/S26A/S26B/S26C" evidence="1">
    <location>
        <begin position="128"/>
        <end position="222"/>
    </location>
</feature>